<accession>A0ABR2HR81</accession>
<comment type="similarity">
    <text evidence="1">Belongs to the NmrA-type oxidoreductase family.</text>
</comment>
<name>A0ABR2HR81_9PEZI</name>
<comment type="caution">
    <text evidence="4">The sequence shown here is derived from an EMBL/GenBank/DDBJ whole genome shotgun (WGS) entry which is preliminary data.</text>
</comment>
<evidence type="ECO:0000313" key="4">
    <source>
        <dbReference type="EMBL" id="KAK8851595.1"/>
    </source>
</evidence>
<dbReference type="InterPro" id="IPR051164">
    <property type="entry name" value="NmrA-like_oxidored"/>
</dbReference>
<proteinExistence type="inferred from homology"/>
<keyword evidence="2" id="KW-0521">NADP</keyword>
<organism evidence="4 5">
    <name type="scientific">Apiospora arundinis</name>
    <dbReference type="NCBI Taxonomy" id="335852"/>
    <lineage>
        <taxon>Eukaryota</taxon>
        <taxon>Fungi</taxon>
        <taxon>Dikarya</taxon>
        <taxon>Ascomycota</taxon>
        <taxon>Pezizomycotina</taxon>
        <taxon>Sordariomycetes</taxon>
        <taxon>Xylariomycetidae</taxon>
        <taxon>Amphisphaeriales</taxon>
        <taxon>Apiosporaceae</taxon>
        <taxon>Apiospora</taxon>
    </lineage>
</organism>
<evidence type="ECO:0000259" key="3">
    <source>
        <dbReference type="Pfam" id="PF05368"/>
    </source>
</evidence>
<dbReference type="Pfam" id="PF05368">
    <property type="entry name" value="NmrA"/>
    <property type="match status" value="2"/>
</dbReference>
<dbReference type="Gene3D" id="3.40.50.720">
    <property type="entry name" value="NAD(P)-binding Rossmann-like Domain"/>
    <property type="match status" value="1"/>
</dbReference>
<dbReference type="PANTHER" id="PTHR42748">
    <property type="entry name" value="NITROGEN METABOLITE REPRESSION PROTEIN NMRA FAMILY MEMBER"/>
    <property type="match status" value="1"/>
</dbReference>
<sequence length="395" mass="43915">MSIEKRLIAIVGGTGAQGIPIVRELARSGSYTLRILTRDATSRRFQELRSCDPDIEAVEGTFASEADLRALFRGAWGAFVNIDGFNSGEMAEMFWTARAYELAAEARVQMLVYGGLDYYLKKGGYDSAFRVGHGDAKGRMADWILAQTTGDNGNRDSDSDSNGMKAAVFTTGPYIDMALSAATIMAPRVEEDEAGGGSTLTWRVPLGLDGAVAHVALADCGYYVKWLFEHPDRAHGLNLEVAIDHITYDEMARAFTSVTGRPARFIDVGFDEYFTDTARFFGDGKNGNHRGVDGPAGYNANAESPATLSFRQNFTGFWNVWRHSHRSNTRDRVVRRDYALLDEIHPRRIRSAEEWFRMEEQRGLELGLGSLWERVQPDRLMPVLKVTEEGGVRSL</sequence>
<dbReference type="PANTHER" id="PTHR42748:SF14">
    <property type="entry name" value="SNOAL-LIKE DOMAIN-CONTAINING PROTEIN"/>
    <property type="match status" value="1"/>
</dbReference>
<protein>
    <submittedName>
        <fullName evidence="4">NmrA family NAD(P)-binding protein</fullName>
    </submittedName>
</protein>
<dbReference type="Gene3D" id="3.90.25.10">
    <property type="entry name" value="UDP-galactose 4-epimerase, domain 1"/>
    <property type="match status" value="1"/>
</dbReference>
<dbReference type="EMBL" id="JAPCWZ010000009">
    <property type="protein sequence ID" value="KAK8851595.1"/>
    <property type="molecule type" value="Genomic_DNA"/>
</dbReference>
<dbReference type="Proteomes" id="UP001390339">
    <property type="component" value="Unassembled WGS sequence"/>
</dbReference>
<reference evidence="4 5" key="1">
    <citation type="journal article" date="2024" name="IMA Fungus">
        <title>Apiospora arundinis, a panoply of carbohydrate-active enzymes and secondary metabolites.</title>
        <authorList>
            <person name="Sorensen T."/>
            <person name="Petersen C."/>
            <person name="Muurmann A.T."/>
            <person name="Christiansen J.V."/>
            <person name="Brundto M.L."/>
            <person name="Overgaard C.K."/>
            <person name="Boysen A.T."/>
            <person name="Wollenberg R.D."/>
            <person name="Larsen T.O."/>
            <person name="Sorensen J.L."/>
            <person name="Nielsen K.L."/>
            <person name="Sondergaard T.E."/>
        </authorList>
    </citation>
    <scope>NUCLEOTIDE SEQUENCE [LARGE SCALE GENOMIC DNA]</scope>
    <source>
        <strain evidence="4 5">AAU 773</strain>
    </source>
</reference>
<feature type="domain" description="NmrA-like" evidence="3">
    <location>
        <begin position="5"/>
        <end position="114"/>
    </location>
</feature>
<keyword evidence="5" id="KW-1185">Reference proteome</keyword>
<dbReference type="InterPro" id="IPR008030">
    <property type="entry name" value="NmrA-like"/>
</dbReference>
<feature type="domain" description="NmrA-like" evidence="3">
    <location>
        <begin position="182"/>
        <end position="271"/>
    </location>
</feature>
<evidence type="ECO:0000256" key="2">
    <source>
        <dbReference type="ARBA" id="ARBA00022857"/>
    </source>
</evidence>
<gene>
    <name evidence="4" type="ORF">PGQ11_014074</name>
</gene>
<dbReference type="InterPro" id="IPR036291">
    <property type="entry name" value="NAD(P)-bd_dom_sf"/>
</dbReference>
<evidence type="ECO:0000256" key="1">
    <source>
        <dbReference type="ARBA" id="ARBA00006328"/>
    </source>
</evidence>
<dbReference type="SUPFAM" id="SSF51735">
    <property type="entry name" value="NAD(P)-binding Rossmann-fold domains"/>
    <property type="match status" value="1"/>
</dbReference>
<evidence type="ECO:0000313" key="5">
    <source>
        <dbReference type="Proteomes" id="UP001390339"/>
    </source>
</evidence>